<keyword evidence="4" id="KW-1185">Reference proteome</keyword>
<gene>
    <name evidence="3" type="ORF">Q9312_18395</name>
</gene>
<dbReference type="RefSeq" id="WP_309202318.1">
    <property type="nucleotide sequence ID" value="NZ_CP133548.1"/>
</dbReference>
<evidence type="ECO:0000256" key="2">
    <source>
        <dbReference type="SAM" id="SignalP"/>
    </source>
</evidence>
<accession>A0AA51RTG8</accession>
<evidence type="ECO:0008006" key="5">
    <source>
        <dbReference type="Google" id="ProtNLM"/>
    </source>
</evidence>
<keyword evidence="1" id="KW-0472">Membrane</keyword>
<keyword evidence="1" id="KW-0812">Transmembrane</keyword>
<evidence type="ECO:0000256" key="1">
    <source>
        <dbReference type="SAM" id="Phobius"/>
    </source>
</evidence>
<sequence>MKSTLKFVTIWWAIFCLIGCTSMQTVSNSAPHHEVEFKDRIVVYERGGRIIDMQVVSIDETKIVGSLTNAPLQAVTTLLADVEKIEIESVDGGKTTLAVVGGIILLPFLILALMIGIADSVD</sequence>
<keyword evidence="1" id="KW-1133">Transmembrane helix</keyword>
<evidence type="ECO:0000313" key="4">
    <source>
        <dbReference type="Proteomes" id="UP001239782"/>
    </source>
</evidence>
<reference evidence="3 4" key="1">
    <citation type="submission" date="2023-08" db="EMBL/GenBank/DDBJ databases">
        <title>Pleionea litopenaei sp. nov., isolated from stomach of juvenile Litopenaeus vannamei.</title>
        <authorList>
            <person name="Rho A.M."/>
            <person name="Hwang C.Y."/>
        </authorList>
    </citation>
    <scope>NUCLEOTIDE SEQUENCE [LARGE SCALE GENOMIC DNA]</scope>
    <source>
        <strain evidence="3 4">HL-JVS1</strain>
    </source>
</reference>
<keyword evidence="2" id="KW-0732">Signal</keyword>
<name>A0AA51RTG8_9GAMM</name>
<dbReference type="EMBL" id="CP133548">
    <property type="protein sequence ID" value="WMS87179.1"/>
    <property type="molecule type" value="Genomic_DNA"/>
</dbReference>
<proteinExistence type="predicted"/>
<feature type="signal peptide" evidence="2">
    <location>
        <begin position="1"/>
        <end position="23"/>
    </location>
</feature>
<protein>
    <recommendedName>
        <fullName evidence="5">Lipoprotein</fullName>
    </recommendedName>
</protein>
<feature type="transmembrane region" description="Helical" evidence="1">
    <location>
        <begin position="97"/>
        <end position="118"/>
    </location>
</feature>
<evidence type="ECO:0000313" key="3">
    <source>
        <dbReference type="EMBL" id="WMS87179.1"/>
    </source>
</evidence>
<dbReference type="KEGG" id="plei:Q9312_18395"/>
<dbReference type="AlphaFoldDB" id="A0AA51RTG8"/>
<dbReference type="Proteomes" id="UP001239782">
    <property type="component" value="Chromosome"/>
</dbReference>
<organism evidence="3 4">
    <name type="scientific">Pleionea litopenaei</name>
    <dbReference type="NCBI Taxonomy" id="3070815"/>
    <lineage>
        <taxon>Bacteria</taxon>
        <taxon>Pseudomonadati</taxon>
        <taxon>Pseudomonadota</taxon>
        <taxon>Gammaproteobacteria</taxon>
        <taxon>Oceanospirillales</taxon>
        <taxon>Pleioneaceae</taxon>
        <taxon>Pleionea</taxon>
    </lineage>
</organism>
<feature type="chain" id="PRO_5041296432" description="Lipoprotein" evidence="2">
    <location>
        <begin position="24"/>
        <end position="122"/>
    </location>
</feature>